<sequence>MVQTRSQWRASASRLSPELLRMIFAWFCPHCCGSFDWHNWADRGDDEQHEHGVRSLVDLCLVSVAFRNAAQEILYHSFDSRYPTKSPSRLRLELFLRSIAGQPDLARSVKAVSLDQSSFENLDFFASRDAFDDCAHALGTSALDIWKQAEHVYRAQAQHPGCEAFFVRDADPGSWAQHPPFPFLADELLTMLVALLPNLSYLKVDSFIEDLDPSRATSNAIGLTRLPLKTLDTNLRFESLLGLSLDVETLVCRSRLQYRLSRDSLPSLQSLVFDGSSVDHRDVQHLLSACTGHLSHFSYRGPNATAEEIVRVLSTERLHATLQSIHIDCRLRNFIDRNRVMPNFRPFLNLRTLFLSIFLMHPDADSDSYALVSMLPASIESLTLMGNDVGLTYDYTQSKFTRCLRNKLLGLAEAKATASGFEHLSRVRCDAPQVYTRYVRGRFRRVGVDFVYQEFPRLVPFTTEVLGVEYGLPLPDTDDEDDL</sequence>
<reference evidence="1" key="1">
    <citation type="submission" date="2023-01" db="EMBL/GenBank/DDBJ databases">
        <authorList>
            <person name="Piombo E."/>
        </authorList>
    </citation>
    <scope>NUCLEOTIDE SEQUENCE</scope>
</reference>
<dbReference type="Proteomes" id="UP001160390">
    <property type="component" value="Unassembled WGS sequence"/>
</dbReference>
<protein>
    <submittedName>
        <fullName evidence="1">Uncharacterized protein</fullName>
    </submittedName>
</protein>
<gene>
    <name evidence="1" type="ORF">CCHLO57077_00010856</name>
</gene>
<evidence type="ECO:0000313" key="2">
    <source>
        <dbReference type="Proteomes" id="UP001160390"/>
    </source>
</evidence>
<comment type="caution">
    <text evidence="1">The sequence shown here is derived from an EMBL/GenBank/DDBJ whole genome shotgun (WGS) entry which is preliminary data.</text>
</comment>
<name>A0AA35PY39_9HYPO</name>
<evidence type="ECO:0000313" key="1">
    <source>
        <dbReference type="EMBL" id="CAI6088353.1"/>
    </source>
</evidence>
<dbReference type="AlphaFoldDB" id="A0AA35PY39"/>
<organism evidence="1 2">
    <name type="scientific">Clonostachys chloroleuca</name>
    <dbReference type="NCBI Taxonomy" id="1926264"/>
    <lineage>
        <taxon>Eukaryota</taxon>
        <taxon>Fungi</taxon>
        <taxon>Dikarya</taxon>
        <taxon>Ascomycota</taxon>
        <taxon>Pezizomycotina</taxon>
        <taxon>Sordariomycetes</taxon>
        <taxon>Hypocreomycetidae</taxon>
        <taxon>Hypocreales</taxon>
        <taxon>Bionectriaceae</taxon>
        <taxon>Clonostachys</taxon>
    </lineage>
</organism>
<proteinExistence type="predicted"/>
<accession>A0AA35PY39</accession>
<dbReference type="EMBL" id="CABFNP030000823">
    <property type="protein sequence ID" value="CAI6088353.1"/>
    <property type="molecule type" value="Genomic_DNA"/>
</dbReference>
<keyword evidence="2" id="KW-1185">Reference proteome</keyword>